<dbReference type="GO" id="GO:0046872">
    <property type="term" value="F:metal ion binding"/>
    <property type="evidence" value="ECO:0007669"/>
    <property type="project" value="UniProtKB-KW"/>
</dbReference>
<dbReference type="EMBL" id="HG996475">
    <property type="protein sequence ID" value="CAG1864778.1"/>
    <property type="molecule type" value="Genomic_DNA"/>
</dbReference>
<name>A0A8D7FSJ4_MUSAM</name>
<evidence type="ECO:0000256" key="3">
    <source>
        <dbReference type="PIRSR" id="PIRSR606687-1"/>
    </source>
</evidence>
<feature type="binding site" evidence="4">
    <location>
        <position position="211"/>
    </location>
    <ligand>
        <name>GTP</name>
        <dbReference type="ChEBI" id="CHEBI:37565"/>
    </ligand>
</feature>
<evidence type="ECO:0000256" key="4">
    <source>
        <dbReference type="PIRSR" id="PIRSR606687-2"/>
    </source>
</evidence>
<feature type="binding site" evidence="4">
    <location>
        <position position="213"/>
    </location>
    <ligand>
        <name>GTP</name>
        <dbReference type="ChEBI" id="CHEBI:37565"/>
    </ligand>
</feature>
<evidence type="ECO:0000256" key="2">
    <source>
        <dbReference type="ARBA" id="ARBA00022927"/>
    </source>
</evidence>
<dbReference type="GO" id="GO:0005525">
    <property type="term" value="F:GTP binding"/>
    <property type="evidence" value="ECO:0007669"/>
    <property type="project" value="InterPro"/>
</dbReference>
<keyword evidence="3" id="KW-0479">Metal-binding</keyword>
<keyword evidence="4" id="KW-0547">Nucleotide-binding</keyword>
<dbReference type="InterPro" id="IPR006687">
    <property type="entry name" value="Small_GTPase_SAR1"/>
</dbReference>
<keyword evidence="3" id="KW-0460">Magnesium</keyword>
<dbReference type="PANTHER" id="PTHR45684">
    <property type="entry name" value="RE74312P"/>
    <property type="match status" value="1"/>
</dbReference>
<evidence type="ECO:0000256" key="1">
    <source>
        <dbReference type="ARBA" id="ARBA00022448"/>
    </source>
</evidence>
<feature type="binding site" evidence="4">
    <location>
        <position position="114"/>
    </location>
    <ligand>
        <name>GTP</name>
        <dbReference type="ChEBI" id="CHEBI:37565"/>
    </ligand>
</feature>
<feature type="binding site" evidence="3">
    <location>
        <position position="113"/>
    </location>
    <ligand>
        <name>Mg(2+)</name>
        <dbReference type="ChEBI" id="CHEBI:18420"/>
    </ligand>
</feature>
<dbReference type="GO" id="GO:0006886">
    <property type="term" value="P:intracellular protein transport"/>
    <property type="evidence" value="ECO:0007669"/>
    <property type="project" value="InterPro"/>
</dbReference>
<reference evidence="5" key="1">
    <citation type="submission" date="2021-03" db="EMBL/GenBank/DDBJ databases">
        <authorList>
            <consortium name="Genoscope - CEA"/>
            <person name="William W."/>
        </authorList>
    </citation>
    <scope>NUCLEOTIDE SEQUENCE</scope>
    <source>
        <strain evidence="5">Doubled-haploid Pahang</strain>
    </source>
</reference>
<feature type="binding site" evidence="4">
    <location>
        <position position="210"/>
    </location>
    <ligand>
        <name>GTP</name>
        <dbReference type="ChEBI" id="CHEBI:37565"/>
    </ligand>
</feature>
<dbReference type="AlphaFoldDB" id="A0A8D7FSJ4"/>
<evidence type="ECO:0000313" key="5">
    <source>
        <dbReference type="EMBL" id="CAG1864778.1"/>
    </source>
</evidence>
<gene>
    <name evidence="5" type="ORF">GSMUA_08500.1</name>
</gene>
<accession>A0A8D7FSJ4</accession>
<proteinExistence type="predicted"/>
<protein>
    <submittedName>
        <fullName evidence="5">(wild Malaysian banana) hypothetical protein</fullName>
    </submittedName>
</protein>
<sequence length="244" mass="27543">MPFFLWRGSAEGHAVSRSSSRLLFIWIRFFPNSARQPLFGLPFCFFSPLIDDFRRLDRGFHLGTTATARSVLFRLNSGEISPRFDGSGRLGCFSSTASSTQKEAKKILLLGLDNARNDDAAPYVPPLAQHQPTSEELSIGKIQFNAFDLEVSLRHTKTELFWGCFARFGEWSFCNTAACSNLHFYKQNDSKPRQNRLSTLANIPFLLLGNKIDIPYAESEEELCFPSRPEQVHNRKGKGQPCGL</sequence>
<keyword evidence="2" id="KW-0653">Protein transport</keyword>
<keyword evidence="1" id="KW-0813">Transport</keyword>
<organism evidence="5">
    <name type="scientific">Musa acuminata subsp. malaccensis</name>
    <name type="common">Wild banana</name>
    <name type="synonym">Musa malaccensis</name>
    <dbReference type="NCBI Taxonomy" id="214687"/>
    <lineage>
        <taxon>Eukaryota</taxon>
        <taxon>Viridiplantae</taxon>
        <taxon>Streptophyta</taxon>
        <taxon>Embryophyta</taxon>
        <taxon>Tracheophyta</taxon>
        <taxon>Spermatophyta</taxon>
        <taxon>Magnoliopsida</taxon>
        <taxon>Liliopsida</taxon>
        <taxon>Zingiberales</taxon>
        <taxon>Musaceae</taxon>
        <taxon>Musa</taxon>
    </lineage>
</organism>